<dbReference type="SUPFAM" id="SSF103473">
    <property type="entry name" value="MFS general substrate transporter"/>
    <property type="match status" value="1"/>
</dbReference>
<comment type="caution">
    <text evidence="6">The sequence shown here is derived from an EMBL/GenBank/DDBJ whole genome shotgun (WGS) entry which is preliminary data.</text>
</comment>
<evidence type="ECO:0000313" key="6">
    <source>
        <dbReference type="EMBL" id="KEZ76310.1"/>
    </source>
</evidence>
<feature type="transmembrane region" description="Helical" evidence="4">
    <location>
        <begin position="242"/>
        <end position="263"/>
    </location>
</feature>
<feature type="transmembrane region" description="Helical" evidence="4">
    <location>
        <begin position="275"/>
        <end position="293"/>
    </location>
</feature>
<dbReference type="InterPro" id="IPR011701">
    <property type="entry name" value="MFS"/>
</dbReference>
<dbReference type="PROSITE" id="PS50850">
    <property type="entry name" value="MFS"/>
    <property type="match status" value="1"/>
</dbReference>
<feature type="transmembrane region" description="Helical" evidence="4">
    <location>
        <begin position="209"/>
        <end position="230"/>
    </location>
</feature>
<name>A0A084IHX6_SALHC</name>
<sequence length="399" mass="41670">MALDWSNFLLADVQGGIAPFLSIYLLSSLHWEPGMIGLAVAIAGAATLLVQTPAGALIDRVTWKRHLMAVAVFCIAMGSLIIAQCDSPVSIVGAQVLMGAAGAFLTPMIAALTLGLVGYDRLSARQGRNQVFNHAGNLFAAVSAGLVAYYVARVGIFYLAAATALVCIVAVYAIRERDIDHRRARGTSDDTSGVEAPGSLAVLFRDRRILLYASAVVLFHFANAAMLPLIGQHLAVGAGHGASLYMSACVIVAQLVMIPMAAWSGRFAVSWGRRPVFLIALACLPLRGVLFAVGTSPTFLVSVQVLDGIANGIFGVLNILIIADLTRGTGRYNVTQGVIATAIGAGASLSNLVAGWVVDMAGYSAGFFFLTAVAFAALVLFYLGVPETGPVANPSPRYA</sequence>
<feature type="transmembrane region" description="Helical" evidence="4">
    <location>
        <begin position="156"/>
        <end position="174"/>
    </location>
</feature>
<proteinExistence type="predicted"/>
<dbReference type="AlphaFoldDB" id="A0A084IHX6"/>
<dbReference type="InterPro" id="IPR020846">
    <property type="entry name" value="MFS_dom"/>
</dbReference>
<evidence type="ECO:0000256" key="3">
    <source>
        <dbReference type="ARBA" id="ARBA00023136"/>
    </source>
</evidence>
<feature type="transmembrane region" description="Helical" evidence="4">
    <location>
        <begin position="363"/>
        <end position="385"/>
    </location>
</feature>
<feature type="transmembrane region" description="Helical" evidence="4">
    <location>
        <begin position="34"/>
        <end position="54"/>
    </location>
</feature>
<feature type="transmembrane region" description="Helical" evidence="4">
    <location>
        <begin position="299"/>
        <end position="325"/>
    </location>
</feature>
<evidence type="ECO:0000313" key="7">
    <source>
        <dbReference type="Proteomes" id="UP000028302"/>
    </source>
</evidence>
<evidence type="ECO:0000256" key="2">
    <source>
        <dbReference type="ARBA" id="ARBA00022989"/>
    </source>
</evidence>
<reference evidence="6 7" key="1">
    <citation type="submission" date="2013-03" db="EMBL/GenBank/DDBJ databases">
        <title>Salinisphaera hydrothermalis C41B8 Genome Sequencing.</title>
        <authorList>
            <person name="Li C."/>
            <person name="Lai Q."/>
            <person name="Shao Z."/>
        </authorList>
    </citation>
    <scope>NUCLEOTIDE SEQUENCE [LARGE SCALE GENOMIC DNA]</scope>
    <source>
        <strain evidence="6 7">C41B8</strain>
    </source>
</reference>
<accession>A0A084IHX6</accession>
<dbReference type="GO" id="GO:0022857">
    <property type="term" value="F:transmembrane transporter activity"/>
    <property type="evidence" value="ECO:0007669"/>
    <property type="project" value="InterPro"/>
</dbReference>
<feature type="transmembrane region" description="Helical" evidence="4">
    <location>
        <begin position="96"/>
        <end position="119"/>
    </location>
</feature>
<protein>
    <submittedName>
        <fullName evidence="6">Major facilitator superfamily protein</fullName>
    </submittedName>
</protein>
<feature type="transmembrane region" description="Helical" evidence="4">
    <location>
        <begin position="337"/>
        <end position="357"/>
    </location>
</feature>
<evidence type="ECO:0000256" key="1">
    <source>
        <dbReference type="ARBA" id="ARBA00022692"/>
    </source>
</evidence>
<dbReference type="Proteomes" id="UP000028302">
    <property type="component" value="Unassembled WGS sequence"/>
</dbReference>
<dbReference type="PANTHER" id="PTHR23539">
    <property type="entry name" value="MFS TRANSPORTER"/>
    <property type="match status" value="1"/>
</dbReference>
<dbReference type="STRING" id="1304275.C41B8_15575"/>
<dbReference type="Pfam" id="PF07690">
    <property type="entry name" value="MFS_1"/>
    <property type="match status" value="1"/>
</dbReference>
<dbReference type="Gene3D" id="1.20.1250.20">
    <property type="entry name" value="MFS general substrate transporter like domains"/>
    <property type="match status" value="2"/>
</dbReference>
<dbReference type="PATRIC" id="fig|1304275.5.peg.3186"/>
<keyword evidence="2 4" id="KW-1133">Transmembrane helix</keyword>
<feature type="transmembrane region" description="Helical" evidence="4">
    <location>
        <begin position="66"/>
        <end position="84"/>
    </location>
</feature>
<evidence type="ECO:0000256" key="4">
    <source>
        <dbReference type="SAM" id="Phobius"/>
    </source>
</evidence>
<keyword evidence="3 4" id="KW-0472">Membrane</keyword>
<dbReference type="InterPro" id="IPR036259">
    <property type="entry name" value="MFS_trans_sf"/>
</dbReference>
<keyword evidence="1 4" id="KW-0812">Transmembrane</keyword>
<gene>
    <name evidence="6" type="ORF">C41B8_15575</name>
</gene>
<feature type="transmembrane region" description="Helical" evidence="4">
    <location>
        <begin position="131"/>
        <end position="150"/>
    </location>
</feature>
<dbReference type="eggNOG" id="COG0477">
    <property type="taxonomic scope" value="Bacteria"/>
</dbReference>
<dbReference type="PANTHER" id="PTHR23539:SF1">
    <property type="entry name" value="MAJOR FACILITATOR SUPERFAMILY (MFS) PROFILE DOMAIN-CONTAINING PROTEIN"/>
    <property type="match status" value="1"/>
</dbReference>
<evidence type="ECO:0000259" key="5">
    <source>
        <dbReference type="PROSITE" id="PS50850"/>
    </source>
</evidence>
<dbReference type="EMBL" id="APNK01000033">
    <property type="protein sequence ID" value="KEZ76310.1"/>
    <property type="molecule type" value="Genomic_DNA"/>
</dbReference>
<feature type="domain" description="Major facilitator superfamily (MFS) profile" evidence="5">
    <location>
        <begin position="199"/>
        <end position="399"/>
    </location>
</feature>
<keyword evidence="7" id="KW-1185">Reference proteome</keyword>
<organism evidence="6 7">
    <name type="scientific">Salinisphaera hydrothermalis (strain C41B8)</name>
    <dbReference type="NCBI Taxonomy" id="1304275"/>
    <lineage>
        <taxon>Bacteria</taxon>
        <taxon>Pseudomonadati</taxon>
        <taxon>Pseudomonadota</taxon>
        <taxon>Gammaproteobacteria</taxon>
        <taxon>Salinisphaerales</taxon>
        <taxon>Salinisphaeraceae</taxon>
        <taxon>Salinisphaera</taxon>
    </lineage>
</organism>